<evidence type="ECO:0000313" key="2">
    <source>
        <dbReference type="EMBL" id="CAE8731964.1"/>
    </source>
</evidence>
<feature type="region of interest" description="Disordered" evidence="1">
    <location>
        <begin position="12"/>
        <end position="62"/>
    </location>
</feature>
<accession>A0A813LKN8</accession>
<dbReference type="AlphaFoldDB" id="A0A813LKN8"/>
<comment type="caution">
    <text evidence="2">The sequence shown here is derived from an EMBL/GenBank/DDBJ whole genome shotgun (WGS) entry which is preliminary data.</text>
</comment>
<protein>
    <submittedName>
        <fullName evidence="2">Uncharacterized protein</fullName>
    </submittedName>
</protein>
<evidence type="ECO:0000313" key="3">
    <source>
        <dbReference type="Proteomes" id="UP000626109"/>
    </source>
</evidence>
<evidence type="ECO:0000256" key="1">
    <source>
        <dbReference type="SAM" id="MobiDB-lite"/>
    </source>
</evidence>
<proteinExistence type="predicted"/>
<dbReference type="Proteomes" id="UP000626109">
    <property type="component" value="Unassembled WGS sequence"/>
</dbReference>
<reference evidence="2" key="1">
    <citation type="submission" date="2021-02" db="EMBL/GenBank/DDBJ databases">
        <authorList>
            <person name="Dougan E. K."/>
            <person name="Rhodes N."/>
            <person name="Thang M."/>
            <person name="Chan C."/>
        </authorList>
    </citation>
    <scope>NUCLEOTIDE SEQUENCE</scope>
</reference>
<feature type="non-terminal residue" evidence="2">
    <location>
        <position position="1"/>
    </location>
</feature>
<feature type="compositionally biased region" description="Low complexity" evidence="1">
    <location>
        <begin position="43"/>
        <end position="62"/>
    </location>
</feature>
<organism evidence="2 3">
    <name type="scientific">Polarella glacialis</name>
    <name type="common">Dinoflagellate</name>
    <dbReference type="NCBI Taxonomy" id="89957"/>
    <lineage>
        <taxon>Eukaryota</taxon>
        <taxon>Sar</taxon>
        <taxon>Alveolata</taxon>
        <taxon>Dinophyceae</taxon>
        <taxon>Suessiales</taxon>
        <taxon>Suessiaceae</taxon>
        <taxon>Polarella</taxon>
    </lineage>
</organism>
<gene>
    <name evidence="2" type="ORF">PGLA2088_LOCUS46198</name>
</gene>
<name>A0A813LKN8_POLGL</name>
<dbReference type="EMBL" id="CAJNNW010036090">
    <property type="protein sequence ID" value="CAE8731964.1"/>
    <property type="molecule type" value="Genomic_DNA"/>
</dbReference>
<sequence length="123" mass="14455">RVTFGATRVRAATGGGKVKPGCRRCLPGAATGHRRDEVHWQHQRQQQQQQQQQQQRQRQQQLHWQLPWDRQRKCRSFWIAGPGSFVEGVLGMHFGRQILEEGRGPARNQARRWLACERRLRNL</sequence>